<feature type="compositionally biased region" description="Basic and acidic residues" evidence="5">
    <location>
        <begin position="754"/>
        <end position="772"/>
    </location>
</feature>
<feature type="domain" description="PB1" evidence="7">
    <location>
        <begin position="903"/>
        <end position="985"/>
    </location>
</feature>
<dbReference type="PROSITE" id="PS51745">
    <property type="entry name" value="PB1"/>
    <property type="match status" value="1"/>
</dbReference>
<dbReference type="AlphaFoldDB" id="A0A976RVA9"/>
<evidence type="ECO:0000259" key="6">
    <source>
        <dbReference type="PROSITE" id="PS51519"/>
    </source>
</evidence>
<dbReference type="InterPro" id="IPR053793">
    <property type="entry name" value="PB1-like"/>
</dbReference>
<keyword evidence="3" id="KW-0804">Transcription</keyword>
<dbReference type="PANTHER" id="PTHR32002:SF41">
    <property type="entry name" value="PROTEIN NLP8"/>
    <property type="match status" value="1"/>
</dbReference>
<dbReference type="CDD" id="cd06407">
    <property type="entry name" value="PB1_NLP"/>
    <property type="match status" value="1"/>
</dbReference>
<evidence type="ECO:0000256" key="2">
    <source>
        <dbReference type="ARBA" id="ARBA00023125"/>
    </source>
</evidence>
<name>A0A976RVA9_GYMSY</name>
<feature type="region of interest" description="Disordered" evidence="5">
    <location>
        <begin position="754"/>
        <end position="778"/>
    </location>
</feature>
<feature type="domain" description="RWP-RK" evidence="6">
    <location>
        <begin position="588"/>
        <end position="669"/>
    </location>
</feature>
<accession>A0A976RVA9</accession>
<evidence type="ECO:0000256" key="3">
    <source>
        <dbReference type="ARBA" id="ARBA00023163"/>
    </source>
</evidence>
<evidence type="ECO:0000256" key="4">
    <source>
        <dbReference type="ARBA" id="ARBA00023242"/>
    </source>
</evidence>
<dbReference type="PANTHER" id="PTHR32002">
    <property type="entry name" value="PROTEIN NLP8"/>
    <property type="match status" value="1"/>
</dbReference>
<dbReference type="Gene3D" id="3.10.20.90">
    <property type="entry name" value="Phosphatidylinositol 3-kinase Catalytic Subunit, Chain A, domain 1"/>
    <property type="match status" value="1"/>
</dbReference>
<reference evidence="8" key="1">
    <citation type="submission" date="2020-08" db="EMBL/GenBank/DDBJ databases">
        <title>Identification of Transcription Factors in Gymnema sylvestre.</title>
        <authorList>
            <person name="Kalariya K.A."/>
        </authorList>
    </citation>
    <scope>NUCLEOTIDE SEQUENCE</scope>
</reference>
<dbReference type="InterPro" id="IPR034891">
    <property type="entry name" value="PB1_NLP"/>
</dbReference>
<feature type="compositionally biased region" description="Low complexity" evidence="5">
    <location>
        <begin position="861"/>
        <end position="873"/>
    </location>
</feature>
<sequence length="1003" mass="109785">MEYPFPSKERAGGGLWASLRAQAEGGTLLDGVMRPANLEDSFQELLNFDAYAGWCDSPNATDQMFGSYALSPVNSSYPPFNGPHFGEHSTGSFTQTDVELVESSSHMEDKVMCSEELDTKFNSSIGCWENIDKDGKKGKSCGRQNATVDVGNSMMPASPSRPLAEKLLRALSVFKESAGGGILAQVWVPVKNGDNYLLSTCEQPYLLDQALSGYREVSRAFTFAAEVKSGSSLGLPGRVFASRIPEWTSDVLFYNKAEYLRVQHARDHEVRGSIALPVFEGDSLNLSCCAVLELVTLAEKANFDSEMENVCRALEAVNLRSTAPPRLYPQSLSSNQRAALAEITAVLRSVCHAHRLPLSLTWIPCSYTEGIGDEVKVRVGGCASGSNERCILCVEDTACYVNDRDMEEFVHACMKHYLEEGQGIVGKALQSNHPFFFPDVKEYNISEYPLVHHARKFGLNAAVAIRLRSTYTGDDDYILEFFLPVNMRGSAEQQCLLNNLSSTMQRICKSLRTVSNAELMRGEDSRIDLPGEPNFNGPSFALSRKASQQPLLSRNSNSGSEAALKVSTTQSAQMEDNINLEEIISGTRRKQEKKRSTAEKHVSLSVLQQYFSGSLKDAAKSIGVCPTTLKRICRQHGILRWPSRKINKVNRSLRKIQSVLDSVQGVEGGLKFDPTTGGLVAAGSLSQDFGIQKGSLFPKSSSSIGNCDSGIQEVGSATPTHCMVDGNVVVKMEEQCPLDKKDVREINLPSDSCKEKLKMSHAEGSDSSKRAAPDSVSSWHANPNVMPWSYSGNESLDSYLSRDGEKEQWQIGGSQKLGTFETAFVSQSSSSIAVVDKIDTKMKGEDVLDGGDGVFEYNPTSSSMTDSSNGSESMINGSTSSSRSFAEHKHSKAEMSFESSSSKLTVKATYKDDTIRFKFDMSSGCFQLYEEVAKRFKLQTGTFQLKYLDDEEEWVMLVSDADLLECLEILDFLGTRSVKFLVRDAPCAMGSSGSSNCFLAGGS</sequence>
<protein>
    <submittedName>
        <fullName evidence="8">Nin-like family protein</fullName>
    </submittedName>
</protein>
<dbReference type="InterPro" id="IPR000270">
    <property type="entry name" value="PB1_dom"/>
</dbReference>
<dbReference type="InterPro" id="IPR003035">
    <property type="entry name" value="RWP-RK_dom"/>
</dbReference>
<evidence type="ECO:0000256" key="1">
    <source>
        <dbReference type="ARBA" id="ARBA00023015"/>
    </source>
</evidence>
<feature type="region of interest" description="Disordered" evidence="5">
    <location>
        <begin position="546"/>
        <end position="571"/>
    </location>
</feature>
<dbReference type="PROSITE" id="PS51519">
    <property type="entry name" value="RWP_RK"/>
    <property type="match status" value="1"/>
</dbReference>
<dbReference type="GO" id="GO:0003677">
    <property type="term" value="F:DNA binding"/>
    <property type="evidence" value="ECO:0007669"/>
    <property type="project" value="UniProtKB-KW"/>
</dbReference>
<dbReference type="Pfam" id="PF00564">
    <property type="entry name" value="PB1"/>
    <property type="match status" value="1"/>
</dbReference>
<evidence type="ECO:0000259" key="7">
    <source>
        <dbReference type="PROSITE" id="PS51745"/>
    </source>
</evidence>
<proteinExistence type="evidence at transcript level"/>
<dbReference type="Pfam" id="PF02042">
    <property type="entry name" value="RWP-RK"/>
    <property type="match status" value="1"/>
</dbReference>
<evidence type="ECO:0000313" key="8">
    <source>
        <dbReference type="EMBL" id="URM60714.1"/>
    </source>
</evidence>
<dbReference type="Pfam" id="PF22922">
    <property type="entry name" value="GAF_NLP"/>
    <property type="match status" value="1"/>
</dbReference>
<keyword evidence="1" id="KW-0805">Transcription regulation</keyword>
<dbReference type="GO" id="GO:0003700">
    <property type="term" value="F:DNA-binding transcription factor activity"/>
    <property type="evidence" value="ECO:0007669"/>
    <property type="project" value="InterPro"/>
</dbReference>
<organism evidence="8">
    <name type="scientific">Gymnema sylvestre</name>
    <name type="common">Gurmar</name>
    <name type="synonym">Periploca sylvestris</name>
    <dbReference type="NCBI Taxonomy" id="4068"/>
    <lineage>
        <taxon>Eukaryota</taxon>
        <taxon>Viridiplantae</taxon>
        <taxon>Streptophyta</taxon>
        <taxon>Embryophyta</taxon>
        <taxon>Tracheophyta</taxon>
        <taxon>Spermatophyta</taxon>
        <taxon>Magnoliopsida</taxon>
        <taxon>eudicotyledons</taxon>
        <taxon>Gunneridae</taxon>
        <taxon>Pentapetalae</taxon>
        <taxon>asterids</taxon>
        <taxon>lamiids</taxon>
        <taxon>Gentianales</taxon>
        <taxon>Apocynaceae</taxon>
        <taxon>Asclepiadoideae</taxon>
        <taxon>Marsdenieae</taxon>
        <taxon>Gymnema</taxon>
    </lineage>
</organism>
<keyword evidence="4" id="KW-0539">Nucleus</keyword>
<dbReference type="InterPro" id="IPR045012">
    <property type="entry name" value="NLP"/>
</dbReference>
<dbReference type="SUPFAM" id="SSF54277">
    <property type="entry name" value="CAD &amp; PB1 domains"/>
    <property type="match status" value="1"/>
</dbReference>
<evidence type="ECO:0000256" key="5">
    <source>
        <dbReference type="SAM" id="MobiDB-lite"/>
    </source>
</evidence>
<dbReference type="EMBL" id="MT936850">
    <property type="protein sequence ID" value="URM60714.1"/>
    <property type="molecule type" value="mRNA"/>
</dbReference>
<dbReference type="InterPro" id="IPR055081">
    <property type="entry name" value="NLP1-9_GAF"/>
</dbReference>
<dbReference type="SMART" id="SM00666">
    <property type="entry name" value="PB1"/>
    <property type="match status" value="1"/>
</dbReference>
<keyword evidence="2" id="KW-0238">DNA-binding</keyword>
<feature type="region of interest" description="Disordered" evidence="5">
    <location>
        <begin position="858"/>
        <end position="882"/>
    </location>
</feature>